<accession>A0A6L5YEF6</accession>
<dbReference type="PANTHER" id="PTHR39174:SF1">
    <property type="entry name" value="INNER MEMBRANE PROTEIN"/>
    <property type="match status" value="1"/>
</dbReference>
<organism evidence="2 3">
    <name type="scientific">Pyramidobacter porci</name>
    <dbReference type="NCBI Taxonomy" id="2605789"/>
    <lineage>
        <taxon>Bacteria</taxon>
        <taxon>Thermotogati</taxon>
        <taxon>Synergistota</taxon>
        <taxon>Synergistia</taxon>
        <taxon>Synergistales</taxon>
        <taxon>Dethiosulfovibrionaceae</taxon>
        <taxon>Pyramidobacter</taxon>
    </lineage>
</organism>
<dbReference type="InterPro" id="IPR010398">
    <property type="entry name" value="DUF997"/>
</dbReference>
<reference evidence="2 3" key="1">
    <citation type="submission" date="2019-08" db="EMBL/GenBank/DDBJ databases">
        <title>In-depth cultivation of the pig gut microbiome towards novel bacterial diversity and tailored functional studies.</title>
        <authorList>
            <person name="Wylensek D."/>
            <person name="Hitch T.C.A."/>
            <person name="Clavel T."/>
        </authorList>
    </citation>
    <scope>NUCLEOTIDE SEQUENCE [LARGE SCALE GENOMIC DNA]</scope>
    <source>
        <strain evidence="2 3">SM-530-WT-4B</strain>
    </source>
</reference>
<protein>
    <submittedName>
        <fullName evidence="2">DUF997 family protein</fullName>
    </submittedName>
</protein>
<dbReference type="Proteomes" id="UP000473699">
    <property type="component" value="Unassembled WGS sequence"/>
</dbReference>
<feature type="transmembrane region" description="Helical" evidence="1">
    <location>
        <begin position="53"/>
        <end position="77"/>
    </location>
</feature>
<dbReference type="AlphaFoldDB" id="A0A6L5YEF6"/>
<comment type="caution">
    <text evidence="2">The sequence shown here is derived from an EMBL/GenBank/DDBJ whole genome shotgun (WGS) entry which is preliminary data.</text>
</comment>
<dbReference type="Pfam" id="PF06196">
    <property type="entry name" value="DUF997"/>
    <property type="match status" value="1"/>
</dbReference>
<dbReference type="RefSeq" id="WP_154529590.1">
    <property type="nucleotide sequence ID" value="NZ_JAXDZJ010000032.1"/>
</dbReference>
<feature type="transmembrane region" description="Helical" evidence="1">
    <location>
        <begin position="12"/>
        <end position="33"/>
    </location>
</feature>
<keyword evidence="1" id="KW-1133">Transmembrane helix</keyword>
<gene>
    <name evidence="2" type="ORF">FYJ74_10785</name>
</gene>
<dbReference type="PANTHER" id="PTHR39174">
    <property type="entry name" value="INNER MEMBRANE PROTEIN-RELATED"/>
    <property type="match status" value="1"/>
</dbReference>
<keyword evidence="1" id="KW-0472">Membrane</keyword>
<keyword evidence="3" id="KW-1185">Reference proteome</keyword>
<sequence>MKNMDRRFRQANFEALCSVVLALSFFVWWYAFAYGLGSGDPARYRFVWGLPEWFFYSSVAGPALFCFLAWLMVKFLFKNVSLAPHEKEEASHD</sequence>
<evidence type="ECO:0000313" key="2">
    <source>
        <dbReference type="EMBL" id="MST56510.1"/>
    </source>
</evidence>
<evidence type="ECO:0000313" key="3">
    <source>
        <dbReference type="Proteomes" id="UP000473699"/>
    </source>
</evidence>
<proteinExistence type="predicted"/>
<evidence type="ECO:0000256" key="1">
    <source>
        <dbReference type="SAM" id="Phobius"/>
    </source>
</evidence>
<dbReference type="EMBL" id="VUNH01000013">
    <property type="protein sequence ID" value="MST56510.1"/>
    <property type="molecule type" value="Genomic_DNA"/>
</dbReference>
<keyword evidence="1" id="KW-0812">Transmembrane</keyword>
<name>A0A6L5YEF6_9BACT</name>